<name>A0A2S9T554_9BACT</name>
<organism evidence="2 3">
    <name type="scientific">Aliarcobacter cryaerophilus</name>
    <dbReference type="NCBI Taxonomy" id="28198"/>
    <lineage>
        <taxon>Bacteria</taxon>
        <taxon>Pseudomonadati</taxon>
        <taxon>Campylobacterota</taxon>
        <taxon>Epsilonproteobacteria</taxon>
        <taxon>Campylobacterales</taxon>
        <taxon>Arcobacteraceae</taxon>
        <taxon>Aliarcobacter</taxon>
    </lineage>
</organism>
<sequence length="395" mass="46051">MSIKDNFLKAISDDSFGLTVVKPKVSTNKDESKIVIEKFMKILEFYEKNKKEPSKEASREERTLAIILESIRNDKNQKAVVKELDIYDLLKSDKDNFELITDVDIEKIESFDDDPFGLLENESFNNEDIFTLKNVTKTFEMPDYIATRKICKDFFKYEELFKNLQKDLQNKLRKIEEYRGERFIQKGLFFVLKGVVGYVADVGILQKQNNKINARLHCIFENGTESNMLLRSLSAELYKDGQVISFLNEEIENNLSQISSEDKSSGYIYILKSKSNDNQIRDIKNLYKIGYSTTKVDERLKNAKNEPTYLMAEVEQIAIYKCFNMNTQKLEQIVHQFFGNSCLNIQIIGNDGKVHTPREWFIAPLEVIKQAIFMIVNGEIIYYKYDEKNECIKAL</sequence>
<evidence type="ECO:0000313" key="3">
    <source>
        <dbReference type="Proteomes" id="UP000238281"/>
    </source>
</evidence>
<dbReference type="SMART" id="SM00974">
    <property type="entry name" value="T5orf172"/>
    <property type="match status" value="1"/>
</dbReference>
<evidence type="ECO:0000259" key="1">
    <source>
        <dbReference type="SMART" id="SM00974"/>
    </source>
</evidence>
<comment type="caution">
    <text evidence="2">The sequence shown here is derived from an EMBL/GenBank/DDBJ whole genome shotgun (WGS) entry which is preliminary data.</text>
</comment>
<accession>A0A2S9T554</accession>
<dbReference type="Proteomes" id="UP000238281">
    <property type="component" value="Unassembled WGS sequence"/>
</dbReference>
<dbReference type="Pfam" id="PF13455">
    <property type="entry name" value="MUG113"/>
    <property type="match status" value="1"/>
</dbReference>
<evidence type="ECO:0000313" key="2">
    <source>
        <dbReference type="EMBL" id="PRM93973.1"/>
    </source>
</evidence>
<proteinExistence type="predicted"/>
<protein>
    <recommendedName>
        <fullName evidence="1">Bacteriophage T5 Orf172 DNA-binding domain-containing protein</fullName>
    </recommendedName>
</protein>
<gene>
    <name evidence="2" type="ORF">CJ673_08385</name>
</gene>
<dbReference type="RefSeq" id="WP_105915748.1">
    <property type="nucleotide sequence ID" value="NZ_NXGE01000005.1"/>
</dbReference>
<dbReference type="EMBL" id="NXGE01000005">
    <property type="protein sequence ID" value="PRM93973.1"/>
    <property type="molecule type" value="Genomic_DNA"/>
</dbReference>
<reference evidence="2 3" key="1">
    <citation type="submission" date="2017-09" db="EMBL/GenBank/DDBJ databases">
        <title>Reassesment of A. cryaerophilus.</title>
        <authorList>
            <person name="Perez-Cataluna A."/>
            <person name="Collado L."/>
            <person name="Salgado O."/>
            <person name="Lefinanco V."/>
            <person name="Figueras M.J."/>
        </authorList>
    </citation>
    <scope>NUCLEOTIDE SEQUENCE [LARGE SCALE GENOMIC DNA]</scope>
    <source>
        <strain evidence="2 3">LMG 10210</strain>
    </source>
</reference>
<dbReference type="AlphaFoldDB" id="A0A2S9T554"/>
<feature type="domain" description="Bacteriophage T5 Orf172 DNA-binding" evidence="1">
    <location>
        <begin position="281"/>
        <end position="375"/>
    </location>
</feature>
<dbReference type="InterPro" id="IPR018306">
    <property type="entry name" value="Phage_T5_Orf172_DNA-bd"/>
</dbReference>